<reference evidence="1" key="1">
    <citation type="journal article" date="2022" name="Int. J. Mol. Sci.">
        <title>Draft Genome of Tanacetum Coccineum: Genomic Comparison of Closely Related Tanacetum-Family Plants.</title>
        <authorList>
            <person name="Yamashiro T."/>
            <person name="Shiraishi A."/>
            <person name="Nakayama K."/>
            <person name="Satake H."/>
        </authorList>
    </citation>
    <scope>NUCLEOTIDE SEQUENCE</scope>
</reference>
<protein>
    <submittedName>
        <fullName evidence="1">Uncharacterized protein</fullName>
    </submittedName>
</protein>
<gene>
    <name evidence="1" type="ORF">Tco_0655171</name>
</gene>
<dbReference type="Proteomes" id="UP001151760">
    <property type="component" value="Unassembled WGS sequence"/>
</dbReference>
<organism evidence="1 2">
    <name type="scientific">Tanacetum coccineum</name>
    <dbReference type="NCBI Taxonomy" id="301880"/>
    <lineage>
        <taxon>Eukaryota</taxon>
        <taxon>Viridiplantae</taxon>
        <taxon>Streptophyta</taxon>
        <taxon>Embryophyta</taxon>
        <taxon>Tracheophyta</taxon>
        <taxon>Spermatophyta</taxon>
        <taxon>Magnoliopsida</taxon>
        <taxon>eudicotyledons</taxon>
        <taxon>Gunneridae</taxon>
        <taxon>Pentapetalae</taxon>
        <taxon>asterids</taxon>
        <taxon>campanulids</taxon>
        <taxon>Asterales</taxon>
        <taxon>Asteraceae</taxon>
        <taxon>Asteroideae</taxon>
        <taxon>Anthemideae</taxon>
        <taxon>Anthemidinae</taxon>
        <taxon>Tanacetum</taxon>
    </lineage>
</organism>
<sequence length="245" mass="28506">MLLLTHFRIPRESLNEGLLPLMSEEDMIIFLKYVPRFREVEVYIETNVSLVERHMIEQMTSTKLIKEIMDYDVNDTVGKKFDADSGNSEIDHEFGFNNPSQDEQDVSNDVDFDDVIFDDISFIMSILIFEKSWDVPTWFSDEDVDQGIDVEWKDDPYHNVDEPEEISEMFADLDEALDELDQVVAEEMVTEETVDGDDVEQVVLDDVIPHEVYVVMVAQEMLEDQTITIKRGRMVSDKEDKDNVE</sequence>
<reference evidence="1" key="2">
    <citation type="submission" date="2022-01" db="EMBL/GenBank/DDBJ databases">
        <authorList>
            <person name="Yamashiro T."/>
            <person name="Shiraishi A."/>
            <person name="Satake H."/>
            <person name="Nakayama K."/>
        </authorList>
    </citation>
    <scope>NUCLEOTIDE SEQUENCE</scope>
</reference>
<proteinExistence type="predicted"/>
<evidence type="ECO:0000313" key="1">
    <source>
        <dbReference type="EMBL" id="GJS60387.1"/>
    </source>
</evidence>
<comment type="caution">
    <text evidence="1">The sequence shown here is derived from an EMBL/GenBank/DDBJ whole genome shotgun (WGS) entry which is preliminary data.</text>
</comment>
<evidence type="ECO:0000313" key="2">
    <source>
        <dbReference type="Proteomes" id="UP001151760"/>
    </source>
</evidence>
<accession>A0ABQ4X5L7</accession>
<keyword evidence="2" id="KW-1185">Reference proteome</keyword>
<name>A0ABQ4X5L7_9ASTR</name>
<dbReference type="EMBL" id="BQNB010009218">
    <property type="protein sequence ID" value="GJS60387.1"/>
    <property type="molecule type" value="Genomic_DNA"/>
</dbReference>